<evidence type="ECO:0000256" key="4">
    <source>
        <dbReference type="SAM" id="MobiDB-lite"/>
    </source>
</evidence>
<dbReference type="InterPro" id="IPR019791">
    <property type="entry name" value="Haem_peroxidase_animal"/>
</dbReference>
<dbReference type="PROSITE" id="PS50292">
    <property type="entry name" value="PEROXIDASE_3"/>
    <property type="match status" value="1"/>
</dbReference>
<dbReference type="AlphaFoldDB" id="A0A517M3W1"/>
<keyword evidence="6" id="KW-1185">Reference proteome</keyword>
<evidence type="ECO:0000313" key="6">
    <source>
        <dbReference type="Proteomes" id="UP000319557"/>
    </source>
</evidence>
<comment type="subcellular location">
    <subcellularLocation>
        <location evidence="1">Secreted</location>
    </subcellularLocation>
</comment>
<organism evidence="5 6">
    <name type="scientific">Rosistilla ulvae</name>
    <dbReference type="NCBI Taxonomy" id="1930277"/>
    <lineage>
        <taxon>Bacteria</taxon>
        <taxon>Pseudomonadati</taxon>
        <taxon>Planctomycetota</taxon>
        <taxon>Planctomycetia</taxon>
        <taxon>Pirellulales</taxon>
        <taxon>Pirellulaceae</taxon>
        <taxon>Rosistilla</taxon>
    </lineage>
</organism>
<reference evidence="5 6" key="1">
    <citation type="submission" date="2019-02" db="EMBL/GenBank/DDBJ databases">
        <title>Deep-cultivation of Planctomycetes and their phenomic and genomic characterization uncovers novel biology.</title>
        <authorList>
            <person name="Wiegand S."/>
            <person name="Jogler M."/>
            <person name="Boedeker C."/>
            <person name="Pinto D."/>
            <person name="Vollmers J."/>
            <person name="Rivas-Marin E."/>
            <person name="Kohn T."/>
            <person name="Peeters S.H."/>
            <person name="Heuer A."/>
            <person name="Rast P."/>
            <person name="Oberbeckmann S."/>
            <person name="Bunk B."/>
            <person name="Jeske O."/>
            <person name="Meyerdierks A."/>
            <person name="Storesund J.E."/>
            <person name="Kallscheuer N."/>
            <person name="Luecker S."/>
            <person name="Lage O.M."/>
            <person name="Pohl T."/>
            <person name="Merkel B.J."/>
            <person name="Hornburger P."/>
            <person name="Mueller R.-W."/>
            <person name="Bruemmer F."/>
            <person name="Labrenz M."/>
            <person name="Spormann A.M."/>
            <person name="Op den Camp H."/>
            <person name="Overmann J."/>
            <person name="Amann R."/>
            <person name="Jetten M.S.M."/>
            <person name="Mascher T."/>
            <person name="Medema M.H."/>
            <person name="Devos D.P."/>
            <person name="Kaster A.-K."/>
            <person name="Ovreas L."/>
            <person name="Rohde M."/>
            <person name="Galperin M.Y."/>
            <person name="Jogler C."/>
        </authorList>
    </citation>
    <scope>NUCLEOTIDE SEQUENCE [LARGE SCALE GENOMIC DNA]</scope>
    <source>
        <strain evidence="5 6">EC9</strain>
    </source>
</reference>
<dbReference type="PANTHER" id="PTHR11475:SF4">
    <property type="entry name" value="CHORION PEROXIDASE"/>
    <property type="match status" value="1"/>
</dbReference>
<name>A0A517M3W1_9BACT</name>
<accession>A0A517M3W1</accession>
<evidence type="ECO:0000256" key="3">
    <source>
        <dbReference type="ARBA" id="ARBA00023180"/>
    </source>
</evidence>
<keyword evidence="5" id="KW-0560">Oxidoreductase</keyword>
<dbReference type="SUPFAM" id="SSF48113">
    <property type="entry name" value="Heme-dependent peroxidases"/>
    <property type="match status" value="1"/>
</dbReference>
<protein>
    <submittedName>
        <fullName evidence="5">Peroxidase</fullName>
    </submittedName>
</protein>
<dbReference type="OrthoDB" id="9765610at2"/>
<evidence type="ECO:0000256" key="1">
    <source>
        <dbReference type="ARBA" id="ARBA00004613"/>
    </source>
</evidence>
<dbReference type="GO" id="GO:0006979">
    <property type="term" value="P:response to oxidative stress"/>
    <property type="evidence" value="ECO:0007669"/>
    <property type="project" value="InterPro"/>
</dbReference>
<dbReference type="CDD" id="cd09822">
    <property type="entry name" value="peroxinectin_like_bacterial"/>
    <property type="match status" value="1"/>
</dbReference>
<dbReference type="InterPro" id="IPR037120">
    <property type="entry name" value="Haem_peroxidase_sf_animal"/>
</dbReference>
<dbReference type="PANTHER" id="PTHR11475">
    <property type="entry name" value="OXIDASE/PEROXIDASE"/>
    <property type="match status" value="1"/>
</dbReference>
<dbReference type="EMBL" id="CP036261">
    <property type="protein sequence ID" value="QDS89567.1"/>
    <property type="molecule type" value="Genomic_DNA"/>
</dbReference>
<gene>
    <name evidence="5" type="ORF">EC9_37670</name>
</gene>
<dbReference type="Pfam" id="PF03098">
    <property type="entry name" value="An_peroxidase"/>
    <property type="match status" value="1"/>
</dbReference>
<keyword evidence="2" id="KW-0964">Secreted</keyword>
<dbReference type="KEGG" id="ruv:EC9_37670"/>
<dbReference type="PRINTS" id="PR00457">
    <property type="entry name" value="ANPEROXIDASE"/>
</dbReference>
<feature type="compositionally biased region" description="Polar residues" evidence="4">
    <location>
        <begin position="142"/>
        <end position="151"/>
    </location>
</feature>
<dbReference type="Proteomes" id="UP000319557">
    <property type="component" value="Chromosome"/>
</dbReference>
<dbReference type="GO" id="GO:0005576">
    <property type="term" value="C:extracellular region"/>
    <property type="evidence" value="ECO:0007669"/>
    <property type="project" value="UniProtKB-SubCell"/>
</dbReference>
<proteinExistence type="predicted"/>
<dbReference type="GO" id="GO:0020037">
    <property type="term" value="F:heme binding"/>
    <property type="evidence" value="ECO:0007669"/>
    <property type="project" value="InterPro"/>
</dbReference>
<feature type="region of interest" description="Disordered" evidence="4">
    <location>
        <begin position="142"/>
        <end position="177"/>
    </location>
</feature>
<dbReference type="InterPro" id="IPR010255">
    <property type="entry name" value="Haem_peroxidase_sf"/>
</dbReference>
<feature type="compositionally biased region" description="Basic and acidic residues" evidence="4">
    <location>
        <begin position="164"/>
        <end position="176"/>
    </location>
</feature>
<evidence type="ECO:0000313" key="5">
    <source>
        <dbReference type="EMBL" id="QDS89567.1"/>
    </source>
</evidence>
<keyword evidence="3" id="KW-0325">Glycoprotein</keyword>
<evidence type="ECO:0000256" key="2">
    <source>
        <dbReference type="ARBA" id="ARBA00022525"/>
    </source>
</evidence>
<keyword evidence="5" id="KW-0575">Peroxidase</keyword>
<dbReference type="GO" id="GO:0004601">
    <property type="term" value="F:peroxidase activity"/>
    <property type="evidence" value="ECO:0007669"/>
    <property type="project" value="UniProtKB-KW"/>
</dbReference>
<dbReference type="Gene3D" id="1.10.640.10">
    <property type="entry name" value="Haem peroxidase domain superfamily, animal type"/>
    <property type="match status" value="1"/>
</dbReference>
<sequence length="775" mass="84546">MGKNHGGANFGPPFAYRVRHRGGRLIATARQHYFGHRLSFTMQKSPTATAKQRSWIERAVALLPRSTRPGKHDSLAADQHGFCVETMEPLIVLSASSLCGASISELVHPAEPPSHDCQPVAEVADCKPSAASCDVDLSPCNPTESTDSPNVTHDDLFDPLPPHASEDQTPRDDHAPGSKLASRLVQDIEALLRDFKHELSDSGTTNNIQLVLAPTININGDNNQFTLNLTVDLSGVQITQTDGQYGNPAMPTTPSDPPIVDDPIVDFHDDFRTIDGTQNNLHHDSGFGATGSQLLRLAPADYGDDYNTPAGSDRPSVRTISNLVNDQVTDLPNDRDITDFLWVWGQFIDHDIDLSEADSGESFPIAIPQGDPFFDPYGTGTAQMPFDRSGYDLDADGVRQQYNSLTSYIDASQIYGSDAETETRLRSFAGGQLTMPDQLLPMETDEHGQLGFYSGDVRVGENIALTSMHTLFSREHNRIAAELAATEYQGRDLSDTAVDEEIFQRARAIVGAELQHITYNEFLPTLLGENALDAYAGYDAMVDPSIATEFSTAAFRFGHTTLSPELLRLDPDGNEIAAGNVSLRDAFFSADTLLESGIAPILQGAAAQVSQTIDPYVIDDVRNFLFGEPGQGGMDLASLNIQRGRDHGLSSYNDTREALGLGRIDCFEQISSDAEVVTRLQSAYESVDHIDLWVGGLSEDHVADGNLGETFHTIIVDQFERLRDGDRYWYENALSATDLGMVKDTQLSDIIRRNTTADTVQDNVFVLPASGTTYA</sequence>